<sequence>MVQHLLTKCTPSGKLGMRAADTVAEMFGCTPTTVRRIWKRASVDLSGNKTISHSVGQQMMGKNRRKQVYTDLPQRIQTIPQSRRYCFRVKASLTDFNKVCRLNWALDQVRDINGEKFIDAMYDTVHVDEKWFFMTRLQRKGRSLVPLARRSSSEHIQQDNLRPHIPPSDVDIVAACKAEGWDVQVVFQPPNSPDLNVLDLGFFRAIQTLQVEKHSISLEESAAATEEAWTRVSPLTVNKNFLTLQRCLDKVMLCNEKHMTKHLQTPRRQQNHRARIGSDLEALRRECSELAAQYAHLSIHAKQAREMQSTVTAHLSWKEIALALHDGAIAAIELREELRTAHDEIQAMASALYR</sequence>
<dbReference type="RefSeq" id="XP_009827278.1">
    <property type="nucleotide sequence ID" value="XM_009828976.1"/>
</dbReference>
<dbReference type="InterPro" id="IPR056671">
    <property type="entry name" value="DUF7769"/>
</dbReference>
<gene>
    <name evidence="2" type="ORF">H257_04458</name>
</gene>
<evidence type="ECO:0000259" key="1">
    <source>
        <dbReference type="Pfam" id="PF24964"/>
    </source>
</evidence>
<protein>
    <recommendedName>
        <fullName evidence="1">DUF7769 domain-containing protein</fullName>
    </recommendedName>
</protein>
<dbReference type="Pfam" id="PF24964">
    <property type="entry name" value="DUF7769"/>
    <property type="match status" value="1"/>
</dbReference>
<dbReference type="GO" id="GO:0003676">
    <property type="term" value="F:nucleic acid binding"/>
    <property type="evidence" value="ECO:0007669"/>
    <property type="project" value="InterPro"/>
</dbReference>
<dbReference type="GeneID" id="20806454"/>
<dbReference type="EMBL" id="KI913120">
    <property type="protein sequence ID" value="ETV83848.1"/>
    <property type="molecule type" value="Genomic_DNA"/>
</dbReference>
<name>W4GY49_APHAT</name>
<accession>W4GY49</accession>
<dbReference type="OrthoDB" id="103147at2759"/>
<dbReference type="AlphaFoldDB" id="W4GY49"/>
<dbReference type="VEuPathDB" id="FungiDB:H257_04458"/>
<evidence type="ECO:0000313" key="2">
    <source>
        <dbReference type="EMBL" id="ETV83848.1"/>
    </source>
</evidence>
<dbReference type="InterPro" id="IPR036397">
    <property type="entry name" value="RNaseH_sf"/>
</dbReference>
<reference evidence="2" key="1">
    <citation type="submission" date="2013-12" db="EMBL/GenBank/DDBJ databases">
        <title>The Genome Sequence of Aphanomyces astaci APO3.</title>
        <authorList>
            <consortium name="The Broad Institute Genomics Platform"/>
            <person name="Russ C."/>
            <person name="Tyler B."/>
            <person name="van West P."/>
            <person name="Dieguez-Uribeondo J."/>
            <person name="Young S.K."/>
            <person name="Zeng Q."/>
            <person name="Gargeya S."/>
            <person name="Fitzgerald M."/>
            <person name="Abouelleil A."/>
            <person name="Alvarado L."/>
            <person name="Chapman S.B."/>
            <person name="Gainer-Dewar J."/>
            <person name="Goldberg J."/>
            <person name="Griggs A."/>
            <person name="Gujja S."/>
            <person name="Hansen M."/>
            <person name="Howarth C."/>
            <person name="Imamovic A."/>
            <person name="Ireland A."/>
            <person name="Larimer J."/>
            <person name="McCowan C."/>
            <person name="Murphy C."/>
            <person name="Pearson M."/>
            <person name="Poon T.W."/>
            <person name="Priest M."/>
            <person name="Roberts A."/>
            <person name="Saif S."/>
            <person name="Shea T."/>
            <person name="Sykes S."/>
            <person name="Wortman J."/>
            <person name="Nusbaum C."/>
            <person name="Birren B."/>
        </authorList>
    </citation>
    <scope>NUCLEOTIDE SEQUENCE [LARGE SCALE GENOMIC DNA]</scope>
    <source>
        <strain evidence="2">APO3</strain>
    </source>
</reference>
<dbReference type="PANTHER" id="PTHR47169">
    <property type="entry name" value="OS01G0541250 PROTEIN"/>
    <property type="match status" value="1"/>
</dbReference>
<proteinExistence type="predicted"/>
<dbReference type="Gene3D" id="3.30.420.10">
    <property type="entry name" value="Ribonuclease H-like superfamily/Ribonuclease H"/>
    <property type="match status" value="1"/>
</dbReference>
<feature type="domain" description="DUF7769" evidence="1">
    <location>
        <begin position="3"/>
        <end position="42"/>
    </location>
</feature>
<organism evidence="2">
    <name type="scientific">Aphanomyces astaci</name>
    <name type="common">Crayfish plague agent</name>
    <dbReference type="NCBI Taxonomy" id="112090"/>
    <lineage>
        <taxon>Eukaryota</taxon>
        <taxon>Sar</taxon>
        <taxon>Stramenopiles</taxon>
        <taxon>Oomycota</taxon>
        <taxon>Saprolegniomycetes</taxon>
        <taxon>Saprolegniales</taxon>
        <taxon>Verrucalvaceae</taxon>
        <taxon>Aphanomyces</taxon>
    </lineage>
</organism>